<dbReference type="InterPro" id="IPR050563">
    <property type="entry name" value="4-hydroxybenzoyl-CoA_TE"/>
</dbReference>
<keyword evidence="1" id="KW-0378">Hydrolase</keyword>
<name>A0A1E8FFM9_9ALTE</name>
<dbReference type="PANTHER" id="PTHR31793:SF37">
    <property type="entry name" value="ACYL-COA THIOESTER HYDROLASE YBGC"/>
    <property type="match status" value="1"/>
</dbReference>
<sequence length="151" mass="17336">MSENIVWQYPAPFITHWKIQPEDIDHYNHVNNVAYLSQQEKLAWAHSRALGLGFEHYQEIGRGMVIFRHELNYLKPALLGDTLQCATWITQCDGKITLTREFQYVRESDGETLYRGKTQFACVKLATGSPTRMPKAFVDIYQPACLAAQGK</sequence>
<evidence type="ECO:0000313" key="2">
    <source>
        <dbReference type="EMBL" id="OFI34745.1"/>
    </source>
</evidence>
<dbReference type="SUPFAM" id="SSF54637">
    <property type="entry name" value="Thioesterase/thiol ester dehydrase-isomerase"/>
    <property type="match status" value="1"/>
</dbReference>
<accession>A0A1E8FFM9</accession>
<evidence type="ECO:0000256" key="1">
    <source>
        <dbReference type="ARBA" id="ARBA00022801"/>
    </source>
</evidence>
<dbReference type="Gene3D" id="3.10.129.10">
    <property type="entry name" value="Hotdog Thioesterase"/>
    <property type="match status" value="1"/>
</dbReference>
<dbReference type="GO" id="GO:0047617">
    <property type="term" value="F:fatty acyl-CoA hydrolase activity"/>
    <property type="evidence" value="ECO:0007669"/>
    <property type="project" value="TreeGrafter"/>
</dbReference>
<dbReference type="EMBL" id="MJIC01000010">
    <property type="protein sequence ID" value="OFI34745.1"/>
    <property type="molecule type" value="Genomic_DNA"/>
</dbReference>
<dbReference type="CDD" id="cd00586">
    <property type="entry name" value="4HBT"/>
    <property type="match status" value="1"/>
</dbReference>
<evidence type="ECO:0000313" key="3">
    <source>
        <dbReference type="Proteomes" id="UP000176037"/>
    </source>
</evidence>
<organism evidence="2 3">
    <name type="scientific">Alteromonas lipolytica</name>
    <dbReference type="NCBI Taxonomy" id="1856405"/>
    <lineage>
        <taxon>Bacteria</taxon>
        <taxon>Pseudomonadati</taxon>
        <taxon>Pseudomonadota</taxon>
        <taxon>Gammaproteobacteria</taxon>
        <taxon>Alteromonadales</taxon>
        <taxon>Alteromonadaceae</taxon>
        <taxon>Alteromonas/Salinimonas group</taxon>
        <taxon>Alteromonas</taxon>
    </lineage>
</organism>
<dbReference type="InterPro" id="IPR029069">
    <property type="entry name" value="HotDog_dom_sf"/>
</dbReference>
<gene>
    <name evidence="2" type="ORF">BFC17_14290</name>
</gene>
<reference evidence="2 3" key="1">
    <citation type="submission" date="2016-09" db="EMBL/GenBank/DDBJ databases">
        <title>Alteromonas lipolytica, a new species isolated from sea water.</title>
        <authorList>
            <person name="Wu Y.-H."/>
            <person name="Cheng H."/>
            <person name="Xu X.-W."/>
        </authorList>
    </citation>
    <scope>NUCLEOTIDE SEQUENCE [LARGE SCALE GENOMIC DNA]</scope>
    <source>
        <strain evidence="2 3">JW12</strain>
    </source>
</reference>
<dbReference type="RefSeq" id="WP_070175663.1">
    <property type="nucleotide sequence ID" value="NZ_BMJR01000001.1"/>
</dbReference>
<dbReference type="AlphaFoldDB" id="A0A1E8FFM9"/>
<dbReference type="Proteomes" id="UP000176037">
    <property type="component" value="Unassembled WGS sequence"/>
</dbReference>
<keyword evidence="3" id="KW-1185">Reference proteome</keyword>
<proteinExistence type="predicted"/>
<dbReference type="Pfam" id="PF13279">
    <property type="entry name" value="4HBT_2"/>
    <property type="match status" value="1"/>
</dbReference>
<dbReference type="PANTHER" id="PTHR31793">
    <property type="entry name" value="4-HYDROXYBENZOYL-COA THIOESTERASE FAMILY MEMBER"/>
    <property type="match status" value="1"/>
</dbReference>
<dbReference type="OrthoDB" id="9801517at2"/>
<protein>
    <submittedName>
        <fullName evidence="2">Thioesterase</fullName>
    </submittedName>
</protein>
<comment type="caution">
    <text evidence="2">The sequence shown here is derived from an EMBL/GenBank/DDBJ whole genome shotgun (WGS) entry which is preliminary data.</text>
</comment>
<dbReference type="STRING" id="1856405.BFC17_14290"/>